<keyword evidence="3" id="KW-1185">Reference proteome</keyword>
<evidence type="ECO:0000313" key="3">
    <source>
        <dbReference type="Proteomes" id="UP001500889"/>
    </source>
</evidence>
<reference evidence="2 3" key="1">
    <citation type="submission" date="2024-02" db="EMBL/GenBank/DDBJ databases">
        <title>A chromosome-level genome assembly of Drosophila madeirensis, a fruit fly species endemic to Madeira island.</title>
        <authorList>
            <person name="Tomihara K."/>
            <person name="Llopart A."/>
            <person name="Yamamoto D."/>
        </authorList>
    </citation>
    <scope>NUCLEOTIDE SEQUENCE [LARGE SCALE GENOMIC DNA]</scope>
    <source>
        <strain evidence="2 3">RF1</strain>
    </source>
</reference>
<sequence>MDLATLIHFAYRILYITVTLSAVIASPRITIHLKFSWLERNVIFDYPVLMQTVIVSTALSLLAAVPLELNAKPLVRRHLKLWFIMPLVWSAVCCLMFLQNLLQNLLLFMALYYTVDIQTGSWLILQIFLYVCFFILALELMFHWKVVYDLKMDTEIESHINDDYRRFSPVV</sequence>
<feature type="transmembrane region" description="Helical" evidence="1">
    <location>
        <begin position="122"/>
        <end position="142"/>
    </location>
</feature>
<name>A0AAU9FR04_DROMD</name>
<evidence type="ECO:0000313" key="2">
    <source>
        <dbReference type="EMBL" id="BFF98417.1"/>
    </source>
</evidence>
<protein>
    <submittedName>
        <fullName evidence="2">Uncharacterized protein</fullName>
    </submittedName>
</protein>
<feature type="transmembrane region" description="Helical" evidence="1">
    <location>
        <begin position="81"/>
        <end position="102"/>
    </location>
</feature>
<keyword evidence="1" id="KW-1133">Transmembrane helix</keyword>
<keyword evidence="1" id="KW-0812">Transmembrane</keyword>
<dbReference type="AlphaFoldDB" id="A0AAU9FR04"/>
<feature type="transmembrane region" description="Helical" evidence="1">
    <location>
        <begin position="9"/>
        <end position="29"/>
    </location>
</feature>
<dbReference type="EMBL" id="AP029265">
    <property type="protein sequence ID" value="BFF98417.1"/>
    <property type="molecule type" value="Genomic_DNA"/>
</dbReference>
<gene>
    <name evidence="2" type="ORF">DMAD_06592</name>
</gene>
<dbReference type="Proteomes" id="UP001500889">
    <property type="component" value="Chromosome J"/>
</dbReference>
<feature type="transmembrane region" description="Helical" evidence="1">
    <location>
        <begin position="49"/>
        <end position="69"/>
    </location>
</feature>
<evidence type="ECO:0000256" key="1">
    <source>
        <dbReference type="SAM" id="Phobius"/>
    </source>
</evidence>
<proteinExistence type="predicted"/>
<accession>A0AAU9FR04</accession>
<keyword evidence="1" id="KW-0472">Membrane</keyword>
<organism evidence="2 3">
    <name type="scientific">Drosophila madeirensis</name>
    <name type="common">Fruit fly</name>
    <dbReference type="NCBI Taxonomy" id="30013"/>
    <lineage>
        <taxon>Eukaryota</taxon>
        <taxon>Metazoa</taxon>
        <taxon>Ecdysozoa</taxon>
        <taxon>Arthropoda</taxon>
        <taxon>Hexapoda</taxon>
        <taxon>Insecta</taxon>
        <taxon>Pterygota</taxon>
        <taxon>Neoptera</taxon>
        <taxon>Endopterygota</taxon>
        <taxon>Diptera</taxon>
        <taxon>Brachycera</taxon>
        <taxon>Muscomorpha</taxon>
        <taxon>Ephydroidea</taxon>
        <taxon>Drosophilidae</taxon>
        <taxon>Drosophila</taxon>
        <taxon>Sophophora</taxon>
    </lineage>
</organism>